<comment type="caution">
    <text evidence="6">The sequence shown here is derived from an EMBL/GenBank/DDBJ whole genome shotgun (WGS) entry which is preliminary data.</text>
</comment>
<evidence type="ECO:0000256" key="3">
    <source>
        <dbReference type="ARBA" id="ARBA00022723"/>
    </source>
</evidence>
<keyword evidence="5" id="KW-0460">Magnesium</keyword>
<name>X1ALA1_9ZZZZ</name>
<feature type="non-terminal residue" evidence="6">
    <location>
        <position position="78"/>
    </location>
</feature>
<dbReference type="GO" id="GO:0046872">
    <property type="term" value="F:metal ion binding"/>
    <property type="evidence" value="ECO:0007669"/>
    <property type="project" value="UniProtKB-KW"/>
</dbReference>
<evidence type="ECO:0000256" key="1">
    <source>
        <dbReference type="ARBA" id="ARBA00001946"/>
    </source>
</evidence>
<dbReference type="EMBL" id="BART01016560">
    <property type="protein sequence ID" value="GAG83274.1"/>
    <property type="molecule type" value="Genomic_DNA"/>
</dbReference>
<keyword evidence="3" id="KW-0479">Metal-binding</keyword>
<evidence type="ECO:0000256" key="4">
    <source>
        <dbReference type="ARBA" id="ARBA00022801"/>
    </source>
</evidence>
<comment type="similarity">
    <text evidence="2">Belongs to the inositol monophosphatase superfamily.</text>
</comment>
<evidence type="ECO:0000256" key="5">
    <source>
        <dbReference type="ARBA" id="ARBA00022842"/>
    </source>
</evidence>
<dbReference type="GO" id="GO:0000103">
    <property type="term" value="P:sulfate assimilation"/>
    <property type="evidence" value="ECO:0007669"/>
    <property type="project" value="TreeGrafter"/>
</dbReference>
<gene>
    <name evidence="6" type="ORF">S01H4_31810</name>
</gene>
<comment type="cofactor">
    <cofactor evidence="1">
        <name>Mg(2+)</name>
        <dbReference type="ChEBI" id="CHEBI:18420"/>
    </cofactor>
</comment>
<dbReference type="SUPFAM" id="SSF56655">
    <property type="entry name" value="Carbohydrate phosphatase"/>
    <property type="match status" value="1"/>
</dbReference>
<keyword evidence="4" id="KW-0378">Hydrolase</keyword>
<dbReference type="PANTHER" id="PTHR43200">
    <property type="entry name" value="PHOSPHATASE"/>
    <property type="match status" value="1"/>
</dbReference>
<dbReference type="PANTHER" id="PTHR43200:SF6">
    <property type="entry name" value="3'(2'),5'-BISPHOSPHATE NUCLEOTIDASE"/>
    <property type="match status" value="1"/>
</dbReference>
<dbReference type="AlphaFoldDB" id="X1ALA1"/>
<dbReference type="InterPro" id="IPR051090">
    <property type="entry name" value="Inositol_monoP_superfamily"/>
</dbReference>
<accession>X1ALA1</accession>
<dbReference type="GO" id="GO:0008441">
    <property type="term" value="F:3'(2'),5'-bisphosphate nucleotidase activity"/>
    <property type="evidence" value="ECO:0007669"/>
    <property type="project" value="TreeGrafter"/>
</dbReference>
<organism evidence="6">
    <name type="scientific">marine sediment metagenome</name>
    <dbReference type="NCBI Taxonomy" id="412755"/>
    <lineage>
        <taxon>unclassified sequences</taxon>
        <taxon>metagenomes</taxon>
        <taxon>ecological metagenomes</taxon>
    </lineage>
</organism>
<dbReference type="Gene3D" id="3.30.540.10">
    <property type="entry name" value="Fructose-1,6-Bisphosphatase, subunit A, domain 1"/>
    <property type="match status" value="1"/>
</dbReference>
<protein>
    <submittedName>
        <fullName evidence="6">Uncharacterized protein</fullName>
    </submittedName>
</protein>
<sequence>MIYVVVYFKELSLAVDLVKEASKITEWFRTKNVSSFVKKDDSPVTLADIASQIFIISNIKKYFPEDQIIAEEESSVFV</sequence>
<evidence type="ECO:0000256" key="2">
    <source>
        <dbReference type="ARBA" id="ARBA00009759"/>
    </source>
</evidence>
<evidence type="ECO:0000313" key="6">
    <source>
        <dbReference type="EMBL" id="GAG83274.1"/>
    </source>
</evidence>
<reference evidence="6" key="1">
    <citation type="journal article" date="2014" name="Front. Microbiol.">
        <title>High frequency of phylogenetically diverse reductive dehalogenase-homologous genes in deep subseafloor sedimentary metagenomes.</title>
        <authorList>
            <person name="Kawai M."/>
            <person name="Futagami T."/>
            <person name="Toyoda A."/>
            <person name="Takaki Y."/>
            <person name="Nishi S."/>
            <person name="Hori S."/>
            <person name="Arai W."/>
            <person name="Tsubouchi T."/>
            <person name="Morono Y."/>
            <person name="Uchiyama I."/>
            <person name="Ito T."/>
            <person name="Fujiyama A."/>
            <person name="Inagaki F."/>
            <person name="Takami H."/>
        </authorList>
    </citation>
    <scope>NUCLEOTIDE SEQUENCE</scope>
    <source>
        <strain evidence="6">Expedition CK06-06</strain>
    </source>
</reference>
<proteinExistence type="inferred from homology"/>